<dbReference type="SMART" id="SM00674">
    <property type="entry name" value="CENPB"/>
    <property type="match status" value="1"/>
</dbReference>
<dbReference type="EMBL" id="CAKOFQ010007069">
    <property type="protein sequence ID" value="CAH1989703.1"/>
    <property type="molecule type" value="Genomic_DNA"/>
</dbReference>
<reference evidence="4" key="1">
    <citation type="submission" date="2022-03" db="EMBL/GenBank/DDBJ databases">
        <authorList>
            <person name="Sayadi A."/>
        </authorList>
    </citation>
    <scope>NUCLEOTIDE SEQUENCE</scope>
</reference>
<dbReference type="GO" id="GO:0005634">
    <property type="term" value="C:nucleus"/>
    <property type="evidence" value="ECO:0007669"/>
    <property type="project" value="UniProtKB-SubCell"/>
</dbReference>
<name>A0A9P0LCK4_ACAOB</name>
<dbReference type="PANTHER" id="PTHR19303:SF16">
    <property type="entry name" value="JERKY PROTEIN HOMOLOG-LIKE"/>
    <property type="match status" value="1"/>
</dbReference>
<dbReference type="SUPFAM" id="SSF46689">
    <property type="entry name" value="Homeodomain-like"/>
    <property type="match status" value="1"/>
</dbReference>
<evidence type="ECO:0000313" key="4">
    <source>
        <dbReference type="EMBL" id="CAH1989703.1"/>
    </source>
</evidence>
<dbReference type="GO" id="GO:0003677">
    <property type="term" value="F:DNA binding"/>
    <property type="evidence" value="ECO:0007669"/>
    <property type="project" value="UniProtKB-KW"/>
</dbReference>
<evidence type="ECO:0000256" key="1">
    <source>
        <dbReference type="ARBA" id="ARBA00004123"/>
    </source>
</evidence>
<dbReference type="Pfam" id="PF03221">
    <property type="entry name" value="HTH_Tnp_Tc5"/>
    <property type="match status" value="1"/>
</dbReference>
<dbReference type="OrthoDB" id="6776549at2759"/>
<protein>
    <recommendedName>
        <fullName evidence="3">HTH CENPB-type domain-containing protein</fullName>
    </recommendedName>
</protein>
<dbReference type="PROSITE" id="PS51253">
    <property type="entry name" value="HTH_CENPB"/>
    <property type="match status" value="1"/>
</dbReference>
<dbReference type="InterPro" id="IPR006600">
    <property type="entry name" value="HTH_CenpB_DNA-bd_dom"/>
</dbReference>
<dbReference type="AlphaFoldDB" id="A0A9P0LCK4"/>
<dbReference type="PANTHER" id="PTHR19303">
    <property type="entry name" value="TRANSPOSON"/>
    <property type="match status" value="1"/>
</dbReference>
<evidence type="ECO:0000313" key="5">
    <source>
        <dbReference type="Proteomes" id="UP001152888"/>
    </source>
</evidence>
<evidence type="ECO:0000256" key="2">
    <source>
        <dbReference type="ARBA" id="ARBA00023125"/>
    </source>
</evidence>
<comment type="subcellular location">
    <subcellularLocation>
        <location evidence="1">Nucleus</location>
    </subcellularLocation>
</comment>
<dbReference type="Gene3D" id="1.10.10.60">
    <property type="entry name" value="Homeodomain-like"/>
    <property type="match status" value="1"/>
</dbReference>
<proteinExistence type="predicted"/>
<keyword evidence="2" id="KW-0238">DNA-binding</keyword>
<dbReference type="InterPro" id="IPR050863">
    <property type="entry name" value="CenT-Element_Derived"/>
</dbReference>
<gene>
    <name evidence="4" type="ORF">ACAOBT_LOCUS19190</name>
</gene>
<keyword evidence="5" id="KW-1185">Reference proteome</keyword>
<comment type="caution">
    <text evidence="4">The sequence shown here is derived from an EMBL/GenBank/DDBJ whole genome shotgun (WGS) entry which is preliminary data.</text>
</comment>
<evidence type="ECO:0000259" key="3">
    <source>
        <dbReference type="PROSITE" id="PS51253"/>
    </source>
</evidence>
<feature type="domain" description="HTH CENPB-type" evidence="3">
    <location>
        <begin position="1"/>
        <end position="61"/>
    </location>
</feature>
<dbReference type="Proteomes" id="UP001152888">
    <property type="component" value="Unassembled WGS sequence"/>
</dbReference>
<accession>A0A9P0LCK4</accession>
<organism evidence="4 5">
    <name type="scientific">Acanthoscelides obtectus</name>
    <name type="common">Bean weevil</name>
    <name type="synonym">Bruchus obtectus</name>
    <dbReference type="NCBI Taxonomy" id="200917"/>
    <lineage>
        <taxon>Eukaryota</taxon>
        <taxon>Metazoa</taxon>
        <taxon>Ecdysozoa</taxon>
        <taxon>Arthropoda</taxon>
        <taxon>Hexapoda</taxon>
        <taxon>Insecta</taxon>
        <taxon>Pterygota</taxon>
        <taxon>Neoptera</taxon>
        <taxon>Endopterygota</taxon>
        <taxon>Coleoptera</taxon>
        <taxon>Polyphaga</taxon>
        <taxon>Cucujiformia</taxon>
        <taxon>Chrysomeloidea</taxon>
        <taxon>Chrysomelidae</taxon>
        <taxon>Bruchinae</taxon>
        <taxon>Bruchini</taxon>
        <taxon>Acanthoscelides</taxon>
    </lineage>
</organism>
<dbReference type="InterPro" id="IPR009057">
    <property type="entry name" value="Homeodomain-like_sf"/>
</dbReference>
<sequence length="190" mass="21661">MENSLYKWFLKQRENHVPVSGEVLKQRARLLNEKMKETENFVASDGWLERFKTRYGIRLLSISGEKLSAQPQLVQPFKEKLMKTITELDLRMEQIYNADVSGLYWKMLPEKTYTASFEKSAPGRKPENQRITFLACTNANGSHKIKPLSDNGQLDISGEGVENVMTTDLTFGYALTNEAPPDSMSSSNFI</sequence>